<evidence type="ECO:0000259" key="11">
    <source>
        <dbReference type="Pfam" id="PF03033"/>
    </source>
</evidence>
<dbReference type="Pfam" id="PF04101">
    <property type="entry name" value="Glyco_tran_28_C"/>
    <property type="match status" value="1"/>
</dbReference>
<keyword evidence="1 10" id="KW-1003">Cell membrane</keyword>
<comment type="catalytic activity">
    <reaction evidence="10">
        <text>di-trans,octa-cis-undecaprenyl diphospho-N-acetyl-alpha-D-muramoyl-L-alanyl-D-glutamyl-meso-2,6-diaminopimeloyl-D-alanyl-D-alanine + UDP-N-acetyl-alpha-D-glucosamine = di-trans,octa-cis-undecaprenyl diphospho-[N-acetyl-alpha-D-glucosaminyl-(1-&gt;4)]-N-acetyl-alpha-D-muramoyl-L-alanyl-D-glutamyl-meso-2,6-diaminopimeloyl-D-alanyl-D-alanine + UDP + H(+)</text>
        <dbReference type="Rhea" id="RHEA:31227"/>
        <dbReference type="ChEBI" id="CHEBI:15378"/>
        <dbReference type="ChEBI" id="CHEBI:57705"/>
        <dbReference type="ChEBI" id="CHEBI:58223"/>
        <dbReference type="ChEBI" id="CHEBI:61387"/>
        <dbReference type="ChEBI" id="CHEBI:61388"/>
        <dbReference type="EC" id="2.4.1.227"/>
    </reaction>
</comment>
<name>A0A3B8N7F3_9BACT</name>
<dbReference type="AlphaFoldDB" id="A0A3B8N7F3"/>
<protein>
    <recommendedName>
        <fullName evidence="10">UDP-N-acetylglucosamine--N-acetylmuramyl-(pentapeptide) pyrophosphoryl-undecaprenol N-acetylglucosamine transferase</fullName>
        <ecNumber evidence="10">2.4.1.227</ecNumber>
    </recommendedName>
    <alternativeName>
        <fullName evidence="10">Undecaprenyl-PP-MurNAc-pentapeptide-UDPGlcNAc GlcNAc transferase</fullName>
    </alternativeName>
</protein>
<dbReference type="GO" id="GO:0051301">
    <property type="term" value="P:cell division"/>
    <property type="evidence" value="ECO:0007669"/>
    <property type="project" value="UniProtKB-KW"/>
</dbReference>
<evidence type="ECO:0000256" key="2">
    <source>
        <dbReference type="ARBA" id="ARBA00022618"/>
    </source>
</evidence>
<comment type="function">
    <text evidence="10">Cell wall formation. Catalyzes the transfer of a GlcNAc subunit on undecaprenyl-pyrophosphoryl-MurNAc-pentapeptide (lipid intermediate I) to form undecaprenyl-pyrophosphoryl-MurNAc-(pentapeptide)GlcNAc (lipid intermediate II).</text>
</comment>
<comment type="pathway">
    <text evidence="10">Cell wall biogenesis; peptidoglycan biosynthesis.</text>
</comment>
<evidence type="ECO:0000256" key="8">
    <source>
        <dbReference type="ARBA" id="ARBA00023306"/>
    </source>
</evidence>
<evidence type="ECO:0000256" key="6">
    <source>
        <dbReference type="ARBA" id="ARBA00022984"/>
    </source>
</evidence>
<comment type="caution">
    <text evidence="13">The sequence shown here is derived from an EMBL/GenBank/DDBJ whole genome shotgun (WGS) entry which is preliminary data.</text>
</comment>
<evidence type="ECO:0000256" key="10">
    <source>
        <dbReference type="HAMAP-Rule" id="MF_00033"/>
    </source>
</evidence>
<feature type="binding site" evidence="10">
    <location>
        <position position="124"/>
    </location>
    <ligand>
        <name>UDP-N-acetyl-alpha-D-glucosamine</name>
        <dbReference type="ChEBI" id="CHEBI:57705"/>
    </ligand>
</feature>
<dbReference type="InterPro" id="IPR006009">
    <property type="entry name" value="GlcNAc_MurG"/>
</dbReference>
<evidence type="ECO:0000256" key="5">
    <source>
        <dbReference type="ARBA" id="ARBA00022960"/>
    </source>
</evidence>
<evidence type="ECO:0000256" key="4">
    <source>
        <dbReference type="ARBA" id="ARBA00022679"/>
    </source>
</evidence>
<keyword evidence="2 10" id="KW-0132">Cell division</keyword>
<comment type="similarity">
    <text evidence="10">Belongs to the glycosyltransferase 28 family. MurG subfamily.</text>
</comment>
<dbReference type="GO" id="GO:0008360">
    <property type="term" value="P:regulation of cell shape"/>
    <property type="evidence" value="ECO:0007669"/>
    <property type="project" value="UniProtKB-KW"/>
</dbReference>
<proteinExistence type="inferred from homology"/>
<evidence type="ECO:0000256" key="7">
    <source>
        <dbReference type="ARBA" id="ARBA00023136"/>
    </source>
</evidence>
<comment type="caution">
    <text evidence="10">Lacks conserved residue(s) required for the propagation of feature annotation.</text>
</comment>
<dbReference type="UniPathway" id="UPA00219"/>
<feature type="binding site" evidence="10">
    <location>
        <begin position="12"/>
        <end position="14"/>
    </location>
    <ligand>
        <name>UDP-N-acetyl-alpha-D-glucosamine</name>
        <dbReference type="ChEBI" id="CHEBI:57705"/>
    </ligand>
</feature>
<keyword evidence="7 10" id="KW-0472">Membrane</keyword>
<feature type="binding site" evidence="10">
    <location>
        <position position="247"/>
    </location>
    <ligand>
        <name>UDP-N-acetyl-alpha-D-glucosamine</name>
        <dbReference type="ChEBI" id="CHEBI:57705"/>
    </ligand>
</feature>
<dbReference type="GO" id="GO:0051991">
    <property type="term" value="F:UDP-N-acetyl-D-glucosamine:N-acetylmuramoyl-L-alanyl-D-glutamyl-meso-2,6-diaminopimelyl-D-alanyl-D-alanine-diphosphoundecaprenol 4-beta-N-acetylglucosaminlytransferase activity"/>
    <property type="evidence" value="ECO:0007669"/>
    <property type="project" value="RHEA"/>
</dbReference>
<keyword evidence="4 10" id="KW-0808">Transferase</keyword>
<keyword evidence="3 10" id="KW-0328">Glycosyltransferase</keyword>
<dbReference type="InterPro" id="IPR004276">
    <property type="entry name" value="GlycoTrans_28_N"/>
</dbReference>
<sequence length="361" mass="40457">MPLRWLIVGGGTGGHLFPGIAVAEELQRLGKEICFVSGKRKIEKTILKNRPFKVYELDVEGFLGRSMLDKFRAGLKMVKGIFQSYRLINHLNPDIIFATGGYISFPVVIAGKIKNKITALHEQNVEPGLANKILSYLVDRVFISIPGSEKSFPKGKVVFSGNPVRKSILTKRPKEHTGLGLLILGGSLGARFINELALEIMPKLLIQFKDLFVFHQTGMEEYEKVKNAYDKTIPKDWQERVRVFPFIEDMGWAYSQADLFLGRAGATTLAELFAVGLPAVFIPFPYATRDHQKKNALRVAEKGGAVVVDQKEATPDKVLQVLKNLLNDRKKLQEMAEAMKSFFVPSSEKIIIEELERLANV</sequence>
<dbReference type="Gene3D" id="3.40.50.2000">
    <property type="entry name" value="Glycogen Phosphorylase B"/>
    <property type="match status" value="2"/>
</dbReference>
<dbReference type="PANTHER" id="PTHR21015:SF22">
    <property type="entry name" value="GLYCOSYLTRANSFERASE"/>
    <property type="match status" value="1"/>
</dbReference>
<keyword evidence="9 10" id="KW-0961">Cell wall biogenesis/degradation</keyword>
<dbReference type="CDD" id="cd03785">
    <property type="entry name" value="GT28_MurG"/>
    <property type="match status" value="1"/>
</dbReference>
<evidence type="ECO:0000256" key="1">
    <source>
        <dbReference type="ARBA" id="ARBA00022475"/>
    </source>
</evidence>
<comment type="subcellular location">
    <subcellularLocation>
        <location evidence="10">Cell membrane</location>
        <topology evidence="10">Peripheral membrane protein</topology>
        <orientation evidence="10">Cytoplasmic side</orientation>
    </subcellularLocation>
</comment>
<dbReference type="GO" id="GO:0050511">
    <property type="term" value="F:undecaprenyldiphospho-muramoylpentapeptide beta-N-acetylglucosaminyltransferase activity"/>
    <property type="evidence" value="ECO:0007669"/>
    <property type="project" value="UniProtKB-UniRule"/>
</dbReference>
<dbReference type="GO" id="GO:0071555">
    <property type="term" value="P:cell wall organization"/>
    <property type="evidence" value="ECO:0007669"/>
    <property type="project" value="UniProtKB-KW"/>
</dbReference>
<keyword evidence="5 10" id="KW-0133">Cell shape</keyword>
<dbReference type="PANTHER" id="PTHR21015">
    <property type="entry name" value="UDP-N-ACETYLGLUCOSAMINE--N-ACETYLMURAMYL-(PENTAPEPTIDE) PYROPHOSPHORYL-UNDECAPRENOL N-ACETYLGLUCOSAMINE TRANSFERASE 1"/>
    <property type="match status" value="1"/>
</dbReference>
<dbReference type="InterPro" id="IPR007235">
    <property type="entry name" value="Glyco_trans_28_C"/>
</dbReference>
<dbReference type="EMBL" id="DLVE01000015">
    <property type="protein sequence ID" value="HAA83401.1"/>
    <property type="molecule type" value="Genomic_DNA"/>
</dbReference>
<keyword evidence="6 10" id="KW-0573">Peptidoglycan synthesis</keyword>
<evidence type="ECO:0000256" key="3">
    <source>
        <dbReference type="ARBA" id="ARBA00022676"/>
    </source>
</evidence>
<dbReference type="NCBIfam" id="TIGR01133">
    <property type="entry name" value="murG"/>
    <property type="match status" value="1"/>
</dbReference>
<dbReference type="GO" id="GO:0005886">
    <property type="term" value="C:plasma membrane"/>
    <property type="evidence" value="ECO:0007669"/>
    <property type="project" value="UniProtKB-SubCell"/>
</dbReference>
<feature type="binding site" evidence="10">
    <location>
        <position position="165"/>
    </location>
    <ligand>
        <name>UDP-N-acetyl-alpha-D-glucosamine</name>
        <dbReference type="ChEBI" id="CHEBI:57705"/>
    </ligand>
</feature>
<dbReference type="GO" id="GO:0005975">
    <property type="term" value="P:carbohydrate metabolic process"/>
    <property type="evidence" value="ECO:0007669"/>
    <property type="project" value="InterPro"/>
</dbReference>
<accession>A0A3B8N7F3</accession>
<evidence type="ECO:0000313" key="13">
    <source>
        <dbReference type="EMBL" id="HAA83401.1"/>
    </source>
</evidence>
<evidence type="ECO:0000256" key="9">
    <source>
        <dbReference type="ARBA" id="ARBA00023316"/>
    </source>
</evidence>
<feature type="domain" description="Glycosyltransferase family 28 N-terminal" evidence="11">
    <location>
        <begin position="6"/>
        <end position="143"/>
    </location>
</feature>
<dbReference type="SUPFAM" id="SSF53756">
    <property type="entry name" value="UDP-Glycosyltransferase/glycogen phosphorylase"/>
    <property type="match status" value="1"/>
</dbReference>
<gene>
    <name evidence="10 13" type="primary">murG</name>
    <name evidence="13" type="ORF">DCE01_01205</name>
</gene>
<feature type="binding site" evidence="10">
    <location>
        <position position="187"/>
    </location>
    <ligand>
        <name>UDP-N-acetyl-alpha-D-glucosamine</name>
        <dbReference type="ChEBI" id="CHEBI:57705"/>
    </ligand>
</feature>
<dbReference type="Pfam" id="PF03033">
    <property type="entry name" value="Glyco_transf_28"/>
    <property type="match status" value="1"/>
</dbReference>
<keyword evidence="8 10" id="KW-0131">Cell cycle</keyword>
<feature type="binding site" evidence="10">
    <location>
        <position position="292"/>
    </location>
    <ligand>
        <name>UDP-N-acetyl-alpha-D-glucosamine</name>
        <dbReference type="ChEBI" id="CHEBI:57705"/>
    </ligand>
</feature>
<dbReference type="Proteomes" id="UP000257240">
    <property type="component" value="Unassembled WGS sequence"/>
</dbReference>
<dbReference type="GO" id="GO:0009252">
    <property type="term" value="P:peptidoglycan biosynthetic process"/>
    <property type="evidence" value="ECO:0007669"/>
    <property type="project" value="UniProtKB-UniRule"/>
</dbReference>
<dbReference type="HAMAP" id="MF_00033">
    <property type="entry name" value="MurG"/>
    <property type="match status" value="1"/>
</dbReference>
<evidence type="ECO:0000259" key="12">
    <source>
        <dbReference type="Pfam" id="PF04101"/>
    </source>
</evidence>
<feature type="domain" description="Glycosyl transferase family 28 C-terminal" evidence="12">
    <location>
        <begin position="181"/>
        <end position="346"/>
    </location>
</feature>
<organism evidence="13 14">
    <name type="scientific">Thermodesulfobacterium commune</name>
    <dbReference type="NCBI Taxonomy" id="1741"/>
    <lineage>
        <taxon>Bacteria</taxon>
        <taxon>Pseudomonadati</taxon>
        <taxon>Thermodesulfobacteriota</taxon>
        <taxon>Thermodesulfobacteria</taxon>
        <taxon>Thermodesulfobacteriales</taxon>
        <taxon>Thermodesulfobacteriaceae</taxon>
        <taxon>Thermodesulfobacterium</taxon>
    </lineage>
</organism>
<evidence type="ECO:0000313" key="14">
    <source>
        <dbReference type="Proteomes" id="UP000257240"/>
    </source>
</evidence>
<reference evidence="13 14" key="1">
    <citation type="journal article" date="2018" name="Nat. Biotechnol.">
        <title>A standardized bacterial taxonomy based on genome phylogeny substantially revises the tree of life.</title>
        <authorList>
            <person name="Parks D.H."/>
            <person name="Chuvochina M."/>
            <person name="Waite D.W."/>
            <person name="Rinke C."/>
            <person name="Skarshewski A."/>
            <person name="Chaumeil P.A."/>
            <person name="Hugenholtz P."/>
        </authorList>
    </citation>
    <scope>NUCLEOTIDE SEQUENCE [LARGE SCALE GENOMIC DNA]</scope>
    <source>
        <strain evidence="13">UBA12529</strain>
    </source>
</reference>
<dbReference type="EC" id="2.4.1.227" evidence="10"/>